<dbReference type="STRING" id="838561.P344_02770"/>
<evidence type="ECO:0000313" key="2">
    <source>
        <dbReference type="EMBL" id="AHI57899.1"/>
    </source>
</evidence>
<name>W6AW00_9MOLU</name>
<dbReference type="GO" id="GO:0008443">
    <property type="term" value="F:phosphofructokinase activity"/>
    <property type="evidence" value="ECO:0007669"/>
    <property type="project" value="TreeGrafter"/>
</dbReference>
<sequence>MLGKVRVNLKIKNLTTKKQETELNDLRFQVFKPDVTKIIKQSLAFTFALITLIIFVTSGLYATIAKYCAENNIMFVVDSTKEILLLTLSYYPFLIKPNLEELNELFQTNYQFMEVRDIINLDQQLITDGSLKCFN</sequence>
<dbReference type="KEGG" id="smia:P344_02770"/>
<dbReference type="SUPFAM" id="SSF53613">
    <property type="entry name" value="Ribokinase-like"/>
    <property type="match status" value="1"/>
</dbReference>
<dbReference type="PATRIC" id="fig|838561.3.peg.534"/>
<gene>
    <name evidence="2" type="ORF">P344_02770</name>
</gene>
<dbReference type="InterPro" id="IPR029056">
    <property type="entry name" value="Ribokinase-like"/>
</dbReference>
<accession>W6AW00</accession>
<feature type="transmembrane region" description="Helical" evidence="1">
    <location>
        <begin position="42"/>
        <end position="64"/>
    </location>
</feature>
<keyword evidence="1" id="KW-0472">Membrane</keyword>
<evidence type="ECO:0000256" key="1">
    <source>
        <dbReference type="SAM" id="Phobius"/>
    </source>
</evidence>
<dbReference type="HOGENOM" id="CLU_1884479_0_0_14"/>
<proteinExistence type="predicted"/>
<dbReference type="AlphaFoldDB" id="W6AW00"/>
<dbReference type="PANTHER" id="PTHR46566:SF1">
    <property type="entry name" value="1-PHOSPHOFRUCTOKINASE"/>
    <property type="match status" value="1"/>
</dbReference>
<dbReference type="PANTHER" id="PTHR46566">
    <property type="entry name" value="1-PHOSPHOFRUCTOKINASE-RELATED"/>
    <property type="match status" value="1"/>
</dbReference>
<keyword evidence="1" id="KW-0812">Transmembrane</keyword>
<keyword evidence="1" id="KW-1133">Transmembrane helix</keyword>
<dbReference type="RefSeq" id="WP_236681417.1">
    <property type="nucleotide sequence ID" value="NZ_CP002082.1"/>
</dbReference>
<dbReference type="GO" id="GO:0005829">
    <property type="term" value="C:cytosol"/>
    <property type="evidence" value="ECO:0007669"/>
    <property type="project" value="TreeGrafter"/>
</dbReference>
<dbReference type="EMBL" id="CP006720">
    <property type="protein sequence ID" value="AHI57899.1"/>
    <property type="molecule type" value="Genomic_DNA"/>
</dbReference>
<reference evidence="2 3" key="1">
    <citation type="submission" date="2013-09" db="EMBL/GenBank/DDBJ databases">
        <title>Complete genome sequence of Spiroplasma mirum suckling mouse cataract agent.</title>
        <authorList>
            <person name="Landry C.A."/>
            <person name="Bastian F.O."/>
            <person name="Thune R.L."/>
        </authorList>
    </citation>
    <scope>NUCLEOTIDE SEQUENCE [LARGE SCALE GENOMIC DNA]</scope>
    <source>
        <strain evidence="2 3">SMCA</strain>
    </source>
</reference>
<dbReference type="Gene3D" id="3.40.1190.20">
    <property type="match status" value="1"/>
</dbReference>
<protein>
    <submittedName>
        <fullName evidence="2">Uncharacterized protein</fullName>
    </submittedName>
</protein>
<evidence type="ECO:0000313" key="3">
    <source>
        <dbReference type="Proteomes" id="UP000019260"/>
    </source>
</evidence>
<dbReference type="Proteomes" id="UP000019260">
    <property type="component" value="Chromosome"/>
</dbReference>
<keyword evidence="3" id="KW-1185">Reference proteome</keyword>
<dbReference type="eggNOG" id="COG1105">
    <property type="taxonomic scope" value="Bacteria"/>
</dbReference>
<organism evidence="2 3">
    <name type="scientific">Spiroplasma mirum ATCC 29335</name>
    <dbReference type="NCBI Taxonomy" id="838561"/>
    <lineage>
        <taxon>Bacteria</taxon>
        <taxon>Bacillati</taxon>
        <taxon>Mycoplasmatota</taxon>
        <taxon>Mollicutes</taxon>
        <taxon>Entomoplasmatales</taxon>
        <taxon>Spiroplasmataceae</taxon>
        <taxon>Spiroplasma</taxon>
    </lineage>
</organism>